<protein>
    <submittedName>
        <fullName evidence="2">Uncharacterized protein</fullName>
    </submittedName>
</protein>
<reference evidence="2" key="1">
    <citation type="submission" date="2021-10" db="EMBL/GenBank/DDBJ databases">
        <title>Melipona bicolor Genome sequencing and assembly.</title>
        <authorList>
            <person name="Araujo N.S."/>
            <person name="Arias M.C."/>
        </authorList>
    </citation>
    <scope>NUCLEOTIDE SEQUENCE</scope>
    <source>
        <strain evidence="2">USP_2M_L1-L4_2017</strain>
        <tissue evidence="2">Whole body</tissue>
    </source>
</reference>
<evidence type="ECO:0000313" key="3">
    <source>
        <dbReference type="Proteomes" id="UP001177670"/>
    </source>
</evidence>
<feature type="region of interest" description="Disordered" evidence="1">
    <location>
        <begin position="48"/>
        <end position="87"/>
    </location>
</feature>
<feature type="compositionally biased region" description="Basic and acidic residues" evidence="1">
    <location>
        <begin position="75"/>
        <end position="87"/>
    </location>
</feature>
<organism evidence="2 3">
    <name type="scientific">Melipona bicolor</name>
    <dbReference type="NCBI Taxonomy" id="60889"/>
    <lineage>
        <taxon>Eukaryota</taxon>
        <taxon>Metazoa</taxon>
        <taxon>Ecdysozoa</taxon>
        <taxon>Arthropoda</taxon>
        <taxon>Hexapoda</taxon>
        <taxon>Insecta</taxon>
        <taxon>Pterygota</taxon>
        <taxon>Neoptera</taxon>
        <taxon>Endopterygota</taxon>
        <taxon>Hymenoptera</taxon>
        <taxon>Apocrita</taxon>
        <taxon>Aculeata</taxon>
        <taxon>Apoidea</taxon>
        <taxon>Anthophila</taxon>
        <taxon>Apidae</taxon>
        <taxon>Melipona</taxon>
    </lineage>
</organism>
<dbReference type="AlphaFoldDB" id="A0AA40FU48"/>
<dbReference type="Proteomes" id="UP001177670">
    <property type="component" value="Unassembled WGS sequence"/>
</dbReference>
<evidence type="ECO:0000256" key="1">
    <source>
        <dbReference type="SAM" id="MobiDB-lite"/>
    </source>
</evidence>
<comment type="caution">
    <text evidence="2">The sequence shown here is derived from an EMBL/GenBank/DDBJ whole genome shotgun (WGS) entry which is preliminary data.</text>
</comment>
<sequence length="87" mass="9934">MTVPSSIAAKNARRCVQGVRGGDEVDFKEQHQDTGGMGIDRLEPKRFVGWKNDRNDRRPFEGQAENAGMRRPNKFSRENHQHEDILG</sequence>
<name>A0AA40FU48_9HYME</name>
<dbReference type="EMBL" id="JAHYIQ010000017">
    <property type="protein sequence ID" value="KAK1125026.1"/>
    <property type="molecule type" value="Genomic_DNA"/>
</dbReference>
<evidence type="ECO:0000313" key="2">
    <source>
        <dbReference type="EMBL" id="KAK1125026.1"/>
    </source>
</evidence>
<keyword evidence="3" id="KW-1185">Reference proteome</keyword>
<proteinExistence type="predicted"/>
<feature type="compositionally biased region" description="Basic and acidic residues" evidence="1">
    <location>
        <begin position="48"/>
        <end position="60"/>
    </location>
</feature>
<accession>A0AA40FU48</accession>
<gene>
    <name evidence="2" type="ORF">K0M31_006363</name>
</gene>